<dbReference type="EMBL" id="JAKGTI010000001">
    <property type="protein sequence ID" value="MCF4097329.1"/>
    <property type="molecule type" value="Genomic_DNA"/>
</dbReference>
<name>A0ABS9E4Z3_9HYPH</name>
<protein>
    <submittedName>
        <fullName evidence="2">Cytochrome c</fullName>
    </submittedName>
</protein>
<dbReference type="InterPro" id="IPR002321">
    <property type="entry name" value="Cyt_c_II"/>
</dbReference>
<reference evidence="2 3" key="1">
    <citation type="submission" date="2022-01" db="EMBL/GenBank/DDBJ databases">
        <title>Maritalea mediterranea sp. nov., isolated from marine plastic residues from the Malva-rosa beach (Valencia, Spain).</title>
        <authorList>
            <person name="Vidal-Verdu A."/>
            <person name="Molina-Menor E."/>
            <person name="Pascual J."/>
            <person name="Pereto J."/>
            <person name="Porcar M."/>
        </authorList>
    </citation>
    <scope>NUCLEOTIDE SEQUENCE [LARGE SCALE GENOMIC DNA]</scope>
    <source>
        <strain evidence="2 3">P4.10X</strain>
    </source>
</reference>
<evidence type="ECO:0000313" key="3">
    <source>
        <dbReference type="Proteomes" id="UP001201217"/>
    </source>
</evidence>
<keyword evidence="3" id="KW-1185">Reference proteome</keyword>
<proteinExistence type="predicted"/>
<dbReference type="Gene3D" id="1.20.120.10">
    <property type="entry name" value="Cytochrome c/b562"/>
    <property type="match status" value="1"/>
</dbReference>
<feature type="signal peptide" evidence="1">
    <location>
        <begin position="1"/>
        <end position="26"/>
    </location>
</feature>
<dbReference type="SUPFAM" id="SSF47175">
    <property type="entry name" value="Cytochromes"/>
    <property type="match status" value="1"/>
</dbReference>
<comment type="caution">
    <text evidence="2">The sequence shown here is derived from an EMBL/GenBank/DDBJ whole genome shotgun (WGS) entry which is preliminary data.</text>
</comment>
<sequence>MNAKSPFPRAFFLMLALVASVPLVFAHSGAMGPTKERMDAMGETKAHLKSLRAATTGNEVDAAAAQKALDELNAFAEELPALFDERHLPDVSEARAKIWDQPEQFEDEIRFFSQKLEEARAQLDEDPAQVLRTVAAGCGSCHDDFRRNKKSE</sequence>
<dbReference type="Pfam" id="PF01322">
    <property type="entry name" value="Cytochrom_C_2"/>
    <property type="match status" value="1"/>
</dbReference>
<dbReference type="RefSeq" id="WP_236112898.1">
    <property type="nucleotide sequence ID" value="NZ_JAKGTI010000001.1"/>
</dbReference>
<evidence type="ECO:0000313" key="2">
    <source>
        <dbReference type="EMBL" id="MCF4097329.1"/>
    </source>
</evidence>
<keyword evidence="1" id="KW-0732">Signal</keyword>
<evidence type="ECO:0000256" key="1">
    <source>
        <dbReference type="SAM" id="SignalP"/>
    </source>
</evidence>
<dbReference type="PROSITE" id="PS51009">
    <property type="entry name" value="CYTCII"/>
    <property type="match status" value="1"/>
</dbReference>
<organism evidence="2 3">
    <name type="scientific">Maritalea mediterranea</name>
    <dbReference type="NCBI Taxonomy" id="2909667"/>
    <lineage>
        <taxon>Bacteria</taxon>
        <taxon>Pseudomonadati</taxon>
        <taxon>Pseudomonadota</taxon>
        <taxon>Alphaproteobacteria</taxon>
        <taxon>Hyphomicrobiales</taxon>
        <taxon>Devosiaceae</taxon>
        <taxon>Maritalea</taxon>
    </lineage>
</organism>
<dbReference type="InterPro" id="IPR010980">
    <property type="entry name" value="Cyt_c/b562"/>
</dbReference>
<feature type="chain" id="PRO_5045090772" evidence="1">
    <location>
        <begin position="27"/>
        <end position="152"/>
    </location>
</feature>
<dbReference type="Proteomes" id="UP001201217">
    <property type="component" value="Unassembled WGS sequence"/>
</dbReference>
<gene>
    <name evidence="2" type="ORF">L1I42_02365</name>
</gene>
<accession>A0ABS9E4Z3</accession>